<geneLocation type="mitochondrion" evidence="1"/>
<name>W8VTD5_CULQU</name>
<accession>W8VTD5</accession>
<dbReference type="EMBL" id="AB907179">
    <property type="protein sequence ID" value="BAO51861.1"/>
    <property type="molecule type" value="Genomic_DNA"/>
</dbReference>
<reference evidence="1" key="1">
    <citation type="submission" date="2014-01" db="EMBL/GenBank/DDBJ databases">
        <title>Cytochrome oxidase subunit I gene sequences of Dipteran insect.</title>
        <authorList>
            <person name="Veeramani V."/>
            <person name="Sakthivelkumar S."/>
            <person name="Tamilarasan K."/>
            <person name="Janarthanan S."/>
        </authorList>
    </citation>
    <scope>NUCLEOTIDE SEQUENCE</scope>
    <source>
        <strain evidence="1">COI1</strain>
    </source>
</reference>
<sequence>MIFFIPTNEWYGWFSKSFLLNYLYYFHKVSMKSGLWLDERSPPPVIWWMSGGTLSWFNFFFFPFSGDFTNLGSSKFNYTSNWNTIFGNYTWSNPFICWIGSNYCCFITPFMPRISRSYYNIFNGSKPNYFFFWPNGSSKSYLKPPFILIFWTPRIFFFHTATKGKVLFFIFPG</sequence>
<proteinExistence type="predicted"/>
<evidence type="ECO:0000313" key="1">
    <source>
        <dbReference type="EMBL" id="BAO51861.1"/>
    </source>
</evidence>
<gene>
    <name evidence="1" type="primary">COI</name>
</gene>
<protein>
    <submittedName>
        <fullName evidence="1">Ctochrome oxidase I</fullName>
    </submittedName>
</protein>
<dbReference type="AlphaFoldDB" id="W8VTD5"/>
<organism evidence="1">
    <name type="scientific">Culex quinquefasciatus</name>
    <name type="common">Southern house mosquito</name>
    <name type="synonym">Culex pungens</name>
    <dbReference type="NCBI Taxonomy" id="7176"/>
    <lineage>
        <taxon>Eukaryota</taxon>
        <taxon>Metazoa</taxon>
        <taxon>Ecdysozoa</taxon>
        <taxon>Arthropoda</taxon>
        <taxon>Hexapoda</taxon>
        <taxon>Insecta</taxon>
        <taxon>Pterygota</taxon>
        <taxon>Neoptera</taxon>
        <taxon>Endopterygota</taxon>
        <taxon>Diptera</taxon>
        <taxon>Nematocera</taxon>
        <taxon>Culicoidea</taxon>
        <taxon>Culicidae</taxon>
        <taxon>Culicinae</taxon>
        <taxon>Culicini</taxon>
        <taxon>Culex</taxon>
        <taxon>Culex</taxon>
    </lineage>
</organism>
<keyword evidence="1" id="KW-0496">Mitochondrion</keyword>